<feature type="domain" description="GRF-type" evidence="30">
    <location>
        <begin position="6"/>
        <end position="46"/>
    </location>
</feature>
<dbReference type="PANTHER" id="PTHR45626:SF50">
    <property type="entry name" value="TRANSCRIPTION TERMINATION FACTOR 2"/>
    <property type="match status" value="1"/>
</dbReference>
<evidence type="ECO:0000256" key="23">
    <source>
        <dbReference type="ARBA" id="ARBA00070113"/>
    </source>
</evidence>
<dbReference type="SMART" id="SM00490">
    <property type="entry name" value="HELICc"/>
    <property type="match status" value="1"/>
</dbReference>
<feature type="compositionally biased region" description="Basic and acidic residues" evidence="27">
    <location>
        <begin position="100"/>
        <end position="110"/>
    </location>
</feature>
<keyword evidence="14" id="KW-0862">Zinc</keyword>
<evidence type="ECO:0000256" key="25">
    <source>
        <dbReference type="ARBA" id="ARBA00082628"/>
    </source>
</evidence>
<dbReference type="InterPro" id="IPR002464">
    <property type="entry name" value="DNA/RNA_helicase_DEAH_CS"/>
</dbReference>
<dbReference type="InterPro" id="IPR001650">
    <property type="entry name" value="Helicase_C-like"/>
</dbReference>
<dbReference type="AlphaFoldDB" id="A0A6I9ZLM7"/>
<keyword evidence="11 26" id="KW-0863">Zinc-finger</keyword>
<dbReference type="InterPro" id="IPR038718">
    <property type="entry name" value="SNF2-like_sf"/>
</dbReference>
<keyword evidence="9" id="KW-0747">Spliceosome</keyword>
<dbReference type="CDD" id="cd18072">
    <property type="entry name" value="DEXHc_TTF2"/>
    <property type="match status" value="1"/>
</dbReference>
<keyword evidence="31" id="KW-1185">Reference proteome</keyword>
<dbReference type="PROSITE" id="PS51999">
    <property type="entry name" value="ZF_GRF"/>
    <property type="match status" value="1"/>
</dbReference>
<feature type="compositionally biased region" description="Basic and acidic residues" evidence="27">
    <location>
        <begin position="184"/>
        <end position="201"/>
    </location>
</feature>
<dbReference type="InterPro" id="IPR000330">
    <property type="entry name" value="SNF2_N"/>
</dbReference>
<dbReference type="OrthoDB" id="423559at2759"/>
<dbReference type="FunFam" id="3.40.50.300:FF:001502">
    <property type="entry name" value="Transcription termination factor 2"/>
    <property type="match status" value="1"/>
</dbReference>
<feature type="region of interest" description="Disordered" evidence="27">
    <location>
        <begin position="371"/>
        <end position="399"/>
    </location>
</feature>
<evidence type="ECO:0000256" key="19">
    <source>
        <dbReference type="ARBA" id="ARBA00023187"/>
    </source>
</evidence>
<evidence type="ECO:0000313" key="31">
    <source>
        <dbReference type="Proteomes" id="UP001652583"/>
    </source>
</evidence>
<evidence type="ECO:0000256" key="7">
    <source>
        <dbReference type="ARBA" id="ARBA00022664"/>
    </source>
</evidence>
<reference evidence="32" key="2">
    <citation type="submission" date="2025-08" db="UniProtKB">
        <authorList>
            <consortium name="RefSeq"/>
        </authorList>
    </citation>
    <scope>IDENTIFICATION</scope>
    <source>
        <tissue evidence="32">Blood</tissue>
    </source>
</reference>
<feature type="compositionally biased region" description="Basic and acidic residues" evidence="27">
    <location>
        <begin position="284"/>
        <end position="299"/>
    </location>
</feature>
<feature type="region of interest" description="Disordered" evidence="27">
    <location>
        <begin position="184"/>
        <end position="356"/>
    </location>
</feature>
<comment type="subcellular location">
    <subcellularLocation>
        <location evidence="2">Cytoplasm</location>
    </subcellularLocation>
    <subcellularLocation>
        <location evidence="1">Nucleus</location>
    </subcellularLocation>
</comment>
<evidence type="ECO:0000256" key="8">
    <source>
        <dbReference type="ARBA" id="ARBA00022723"/>
    </source>
</evidence>
<dbReference type="GO" id="GO:0016787">
    <property type="term" value="F:hydrolase activity"/>
    <property type="evidence" value="ECO:0007669"/>
    <property type="project" value="UniProtKB-KW"/>
</dbReference>
<dbReference type="GO" id="GO:0005681">
    <property type="term" value="C:spliceosomal complex"/>
    <property type="evidence" value="ECO:0007669"/>
    <property type="project" value="UniProtKB-KW"/>
</dbReference>
<feature type="compositionally biased region" description="Basic and acidic residues" evidence="27">
    <location>
        <begin position="142"/>
        <end position="161"/>
    </location>
</feature>
<evidence type="ECO:0000256" key="17">
    <source>
        <dbReference type="ARBA" id="ARBA00023125"/>
    </source>
</evidence>
<keyword evidence="16" id="KW-0805">Transcription regulation</keyword>
<gene>
    <name evidence="32" type="primary">TTF2</name>
</gene>
<evidence type="ECO:0000256" key="1">
    <source>
        <dbReference type="ARBA" id="ARBA00004123"/>
    </source>
</evidence>
<evidence type="ECO:0000256" key="3">
    <source>
        <dbReference type="ARBA" id="ARBA00007025"/>
    </source>
</evidence>
<keyword evidence="17" id="KW-0238">DNA-binding</keyword>
<accession>A0A6I9ZLM7</accession>
<dbReference type="KEGG" id="aju:106969583"/>
<dbReference type="GO" id="GO:0006397">
    <property type="term" value="P:mRNA processing"/>
    <property type="evidence" value="ECO:0007669"/>
    <property type="project" value="UniProtKB-KW"/>
</dbReference>
<dbReference type="Pfam" id="PF00176">
    <property type="entry name" value="SNF2-rel_dom"/>
    <property type="match status" value="1"/>
</dbReference>
<feature type="domain" description="Helicase ATP-binding" evidence="28">
    <location>
        <begin position="573"/>
        <end position="778"/>
    </location>
</feature>
<evidence type="ECO:0000256" key="14">
    <source>
        <dbReference type="ARBA" id="ARBA00022833"/>
    </source>
</evidence>
<dbReference type="GO" id="GO:0004386">
    <property type="term" value="F:helicase activity"/>
    <property type="evidence" value="ECO:0007669"/>
    <property type="project" value="UniProtKB-KW"/>
</dbReference>
<keyword evidence="10" id="KW-0547">Nucleotide-binding</keyword>
<dbReference type="InterPro" id="IPR050628">
    <property type="entry name" value="SNF2_RAD54_helicase_TF"/>
</dbReference>
<dbReference type="PANTHER" id="PTHR45626">
    <property type="entry name" value="TRANSCRIPTION TERMINATION FACTOR 2-RELATED"/>
    <property type="match status" value="1"/>
</dbReference>
<keyword evidence="5" id="KW-0963">Cytoplasm</keyword>
<dbReference type="Gene3D" id="3.40.50.300">
    <property type="entry name" value="P-loop containing nucleotide triphosphate hydrolases"/>
    <property type="match status" value="1"/>
</dbReference>
<keyword evidence="19" id="KW-0508">mRNA splicing</keyword>
<dbReference type="RefSeq" id="XP_014921577.1">
    <property type="nucleotide sequence ID" value="XM_015066091.3"/>
</dbReference>
<dbReference type="SUPFAM" id="SSF52540">
    <property type="entry name" value="P-loop containing nucleoside triphosphate hydrolases"/>
    <property type="match status" value="2"/>
</dbReference>
<evidence type="ECO:0000256" key="20">
    <source>
        <dbReference type="ARBA" id="ARBA00023242"/>
    </source>
</evidence>
<feature type="compositionally biased region" description="Polar residues" evidence="27">
    <location>
        <begin position="461"/>
        <end position="473"/>
    </location>
</feature>
<evidence type="ECO:0000256" key="18">
    <source>
        <dbReference type="ARBA" id="ARBA00023163"/>
    </source>
</evidence>
<evidence type="ECO:0000313" key="32">
    <source>
        <dbReference type="RefSeq" id="XP_014921577.1"/>
    </source>
</evidence>
<dbReference type="Pfam" id="PF06839">
    <property type="entry name" value="Zn_ribbon_GRF"/>
    <property type="match status" value="1"/>
</dbReference>
<evidence type="ECO:0000256" key="16">
    <source>
        <dbReference type="ARBA" id="ARBA00023015"/>
    </source>
</evidence>
<dbReference type="FunFam" id="3.40.50.10810:FF:000043">
    <property type="entry name" value="Transcription termination factor 2"/>
    <property type="match status" value="1"/>
</dbReference>
<evidence type="ECO:0000256" key="6">
    <source>
        <dbReference type="ARBA" id="ARBA00022553"/>
    </source>
</evidence>
<evidence type="ECO:0000256" key="22">
    <source>
        <dbReference type="ARBA" id="ARBA00063699"/>
    </source>
</evidence>
<proteinExistence type="inferred from homology"/>
<dbReference type="GO" id="GO:0006353">
    <property type="term" value="P:DNA-templated transcription termination"/>
    <property type="evidence" value="ECO:0007669"/>
    <property type="project" value="UniProtKB-KW"/>
</dbReference>
<feature type="region of interest" description="Disordered" evidence="27">
    <location>
        <begin position="100"/>
        <end position="126"/>
    </location>
</feature>
<comment type="function">
    <text evidence="21">DsDNA-dependent ATPase which acts as a transcription termination factor by coupling ATP hydrolysis with removal of RNA polymerase II from the DNA template. May contribute to mitotic transcription repression. May also be involved in pre-mRNA splicing.</text>
</comment>
<comment type="subunit">
    <text evidence="22">Interacts with CDC5L. Part of the spliceosome.</text>
</comment>
<feature type="region of interest" description="Disordered" evidence="27">
    <location>
        <begin position="447"/>
        <end position="479"/>
    </location>
</feature>
<dbReference type="PROSITE" id="PS51194">
    <property type="entry name" value="HELICASE_CTER"/>
    <property type="match status" value="1"/>
</dbReference>
<evidence type="ECO:0000256" key="5">
    <source>
        <dbReference type="ARBA" id="ARBA00022490"/>
    </source>
</evidence>
<dbReference type="GO" id="GO:0005737">
    <property type="term" value="C:cytoplasm"/>
    <property type="evidence" value="ECO:0007669"/>
    <property type="project" value="UniProtKB-SubCell"/>
</dbReference>
<keyword evidence="15" id="KW-0067">ATP-binding</keyword>
<dbReference type="InterPro" id="IPR014001">
    <property type="entry name" value="Helicase_ATP-bd"/>
</dbReference>
<feature type="domain" description="Helicase C-terminal" evidence="29">
    <location>
        <begin position="986"/>
        <end position="1146"/>
    </location>
</feature>
<evidence type="ECO:0000256" key="11">
    <source>
        <dbReference type="ARBA" id="ARBA00022771"/>
    </source>
</evidence>
<dbReference type="InterPro" id="IPR010666">
    <property type="entry name" value="Znf_GRF"/>
</dbReference>
<evidence type="ECO:0000256" key="9">
    <source>
        <dbReference type="ARBA" id="ARBA00022728"/>
    </source>
</evidence>
<organism evidence="31 32">
    <name type="scientific">Acinonyx jubatus</name>
    <name type="common">Cheetah</name>
    <dbReference type="NCBI Taxonomy" id="32536"/>
    <lineage>
        <taxon>Eukaryota</taxon>
        <taxon>Metazoa</taxon>
        <taxon>Chordata</taxon>
        <taxon>Craniata</taxon>
        <taxon>Vertebrata</taxon>
        <taxon>Euteleostomi</taxon>
        <taxon>Mammalia</taxon>
        <taxon>Eutheria</taxon>
        <taxon>Laurasiatheria</taxon>
        <taxon>Carnivora</taxon>
        <taxon>Feliformia</taxon>
        <taxon>Felidae</taxon>
        <taxon>Felinae</taxon>
        <taxon>Acinonyx</taxon>
    </lineage>
</organism>
<keyword evidence="18" id="KW-0804">Transcription</keyword>
<keyword evidence="6" id="KW-0597">Phosphoprotein</keyword>
<evidence type="ECO:0000256" key="26">
    <source>
        <dbReference type="PROSITE-ProRule" id="PRU01343"/>
    </source>
</evidence>
<reference evidence="31" key="1">
    <citation type="submission" date="2025-05" db="UniProtKB">
        <authorList>
            <consortium name="RefSeq"/>
        </authorList>
    </citation>
    <scope>NUCLEOTIDE SEQUENCE [LARGE SCALE GENOMIC DNA]</scope>
</reference>
<dbReference type="GO" id="GO:0008380">
    <property type="term" value="P:RNA splicing"/>
    <property type="evidence" value="ECO:0007669"/>
    <property type="project" value="UniProtKB-KW"/>
</dbReference>
<evidence type="ECO:0000256" key="15">
    <source>
        <dbReference type="ARBA" id="ARBA00022840"/>
    </source>
</evidence>
<dbReference type="Pfam" id="PF00271">
    <property type="entry name" value="Helicase_C"/>
    <property type="match status" value="1"/>
</dbReference>
<dbReference type="Proteomes" id="UP001652583">
    <property type="component" value="Chromosome C1"/>
</dbReference>
<evidence type="ECO:0000256" key="27">
    <source>
        <dbReference type="SAM" id="MobiDB-lite"/>
    </source>
</evidence>
<dbReference type="GO" id="GO:0008270">
    <property type="term" value="F:zinc ion binding"/>
    <property type="evidence" value="ECO:0007669"/>
    <property type="project" value="UniProtKB-KW"/>
</dbReference>
<name>A0A6I9ZLM7_ACIJB</name>
<keyword evidence="4" id="KW-0806">Transcription termination</keyword>
<feature type="region of interest" description="Disordered" evidence="27">
    <location>
        <begin position="140"/>
        <end position="161"/>
    </location>
</feature>
<dbReference type="InterPro" id="IPR027417">
    <property type="entry name" value="P-loop_NTPase"/>
</dbReference>
<sequence length="1156" mass="126886">MEALRCSEHGTICFLKTGVRDGPNKGKSFYVCPANSCSLVLAADIPVSHCLLHEDCVVALQGLLLPPGKEEYRLFFQCVRSKAAGKQWCGSIPWQEPSSKEHPVTHKCESTSEPLHYPSNHQRNPFKVLDKNQEPSLWKQFTKGEGEKKMADKSQKEKGDVFLDPKKEWKAESNCWMKKDLSSGLEVKKKQAAGQEKHGVEKGFQYEAKESKGTHRRDLSGVESKQGHGDELRKSSGSLQEKSNVESHHVQKTSEPLREKEPKPLPGITHDQNPTIKPQTGGRLNKEHSKSREAREAKAGGDPSTQSDQHSEPRDVPAPQGLSAQCAPAAALRPLGEGPEAGSSHGDRGQGTAVSLKPPLLFDLTLDSQNENRLSFPGQSVQRNTSATSGVSKKVEPSDPAAQRVYLTTQLKQKKSTLKSVNLQALPDKGQKLLKQIRELEEALGALALSPEPDTNEKSDTQVPQQRNLTKTATDLPRLVPPLPLHDQGLQPLGSQGLKAICPLAAGGSSGCYGGPPKPDGPHAVWKIISKAIDELHQSLESRPAETALAEDPPGLKVPLLLHQKQALAWLLWRESQKPHGGILADDMGLGKTLTMIALILTQKNREKNKEEDKNLALTWLSKDDSSEFISHGTLIICPASLIHHWKNEVMKRVGSNTLRVCLYHGPNREQRAKVLSTYDIVITTYNLLTKEIPTQKQEGVIPGANPSAEKDIAKTPLLRIVWARIILDEAHCVRNPRVQTSTAVCKLEAHARWAVTGTPIQNTLLDMYSLLKFLRCSPFDDIRLWKSQVDNGSKKGGERLSILTKSLLLRRTKDQLDPTGKPLVMLPQRKFQVHRLKLSEEEENVYSVLLARSRSALQSYLKAGHESGGNQSGRSPDNPFNKVAREFGSGGPGASAAADSQRSGTPHVLLTQLLRLRQCCCHLSLLTSALDPAELKSEGLVLSLEEQLSALTLSELCDAEPSPIISLNGECFKAEIFENTRASSKISSLLVELEAIRGNGGSQKSVIVSQWTSMLHVVALHLKRHGLTYATIDGSVSPKQRMDLVEAFNSSRGPQVMLISLSAGGVGLNLIGGNHLFLLDMHWNPSLEDQACDRIYRVGQQKDVVVHKFICEGTVEEKILHLQEKKKTLAKQVLSGSGKSVKKLTLADLKVLFGI</sequence>
<dbReference type="GO" id="GO:0005524">
    <property type="term" value="F:ATP binding"/>
    <property type="evidence" value="ECO:0007669"/>
    <property type="project" value="UniProtKB-KW"/>
</dbReference>
<dbReference type="GO" id="GO:0006281">
    <property type="term" value="P:DNA repair"/>
    <property type="evidence" value="ECO:0007669"/>
    <property type="project" value="TreeGrafter"/>
</dbReference>
<dbReference type="GO" id="GO:0003677">
    <property type="term" value="F:DNA binding"/>
    <property type="evidence" value="ECO:0007669"/>
    <property type="project" value="UniProtKB-KW"/>
</dbReference>
<evidence type="ECO:0000259" key="28">
    <source>
        <dbReference type="PROSITE" id="PS51192"/>
    </source>
</evidence>
<dbReference type="CTD" id="8458"/>
<dbReference type="GeneID" id="106969583"/>
<feature type="compositionally biased region" description="Basic and acidic residues" evidence="27">
    <location>
        <begin position="207"/>
        <end position="234"/>
    </location>
</feature>
<keyword evidence="20" id="KW-0539">Nucleus</keyword>
<protein>
    <recommendedName>
        <fullName evidence="23">Transcription termination factor 2</fullName>
    </recommendedName>
    <alternativeName>
        <fullName evidence="25">RNA polymerase II termination factor</fullName>
    </alternativeName>
    <alternativeName>
        <fullName evidence="24">Transcription release factor 2</fullName>
    </alternativeName>
</protein>
<dbReference type="Gene3D" id="3.40.50.10810">
    <property type="entry name" value="Tandem AAA-ATPase domain"/>
    <property type="match status" value="1"/>
</dbReference>
<evidence type="ECO:0000259" key="29">
    <source>
        <dbReference type="PROSITE" id="PS51194"/>
    </source>
</evidence>
<keyword evidence="7" id="KW-0507">mRNA processing</keyword>
<dbReference type="PROSITE" id="PS00690">
    <property type="entry name" value="DEAH_ATP_HELICASE"/>
    <property type="match status" value="1"/>
</dbReference>
<dbReference type="InterPro" id="IPR049730">
    <property type="entry name" value="SNF2/RAD54-like_C"/>
</dbReference>
<evidence type="ECO:0000256" key="12">
    <source>
        <dbReference type="ARBA" id="ARBA00022801"/>
    </source>
</evidence>
<feature type="region of interest" description="Disordered" evidence="27">
    <location>
        <begin position="863"/>
        <end position="903"/>
    </location>
</feature>
<feature type="compositionally biased region" description="Polar residues" evidence="27">
    <location>
        <begin position="371"/>
        <end position="391"/>
    </location>
</feature>
<dbReference type="SMART" id="SM00487">
    <property type="entry name" value="DEXDc"/>
    <property type="match status" value="1"/>
</dbReference>
<evidence type="ECO:0000256" key="10">
    <source>
        <dbReference type="ARBA" id="ARBA00022741"/>
    </source>
</evidence>
<keyword evidence="8" id="KW-0479">Metal-binding</keyword>
<evidence type="ECO:0000256" key="4">
    <source>
        <dbReference type="ARBA" id="ARBA00022472"/>
    </source>
</evidence>
<dbReference type="CDD" id="cd18793">
    <property type="entry name" value="SF2_C_SNF"/>
    <property type="match status" value="1"/>
</dbReference>
<evidence type="ECO:0000256" key="13">
    <source>
        <dbReference type="ARBA" id="ARBA00022806"/>
    </source>
</evidence>
<keyword evidence="13" id="KW-0347">Helicase</keyword>
<evidence type="ECO:0000256" key="2">
    <source>
        <dbReference type="ARBA" id="ARBA00004496"/>
    </source>
</evidence>
<evidence type="ECO:0000256" key="24">
    <source>
        <dbReference type="ARBA" id="ARBA00079067"/>
    </source>
</evidence>
<keyword evidence="12" id="KW-0378">Hydrolase</keyword>
<dbReference type="GO" id="GO:0008094">
    <property type="term" value="F:ATP-dependent activity, acting on DNA"/>
    <property type="evidence" value="ECO:0007669"/>
    <property type="project" value="UniProtKB-ARBA"/>
</dbReference>
<evidence type="ECO:0000259" key="30">
    <source>
        <dbReference type="PROSITE" id="PS51999"/>
    </source>
</evidence>
<comment type="similarity">
    <text evidence="3">Belongs to the SNF2/RAD54 helicase family.</text>
</comment>
<evidence type="ECO:0000256" key="21">
    <source>
        <dbReference type="ARBA" id="ARBA00055750"/>
    </source>
</evidence>
<dbReference type="PROSITE" id="PS51192">
    <property type="entry name" value="HELICASE_ATP_BIND_1"/>
    <property type="match status" value="1"/>
</dbReference>